<dbReference type="AlphaFoldDB" id="A3GFH4"/>
<feature type="compositionally biased region" description="Low complexity" evidence="1">
    <location>
        <begin position="1"/>
        <end position="12"/>
    </location>
</feature>
<feature type="domain" description="Mitochondrial outer membrane protein OM14 C-terminal" evidence="3">
    <location>
        <begin position="106"/>
        <end position="173"/>
    </location>
</feature>
<dbReference type="GO" id="GO:1990593">
    <property type="term" value="F:nascent polypeptide-associated complex binding"/>
    <property type="evidence" value="ECO:0007669"/>
    <property type="project" value="InterPro"/>
</dbReference>
<sequence>MSDAVDTAAAAVEDLKQQIPQPGSTSEYDKLKKEAEGYADGAVKKGKAVAEELKKELGELEAEGKSLWNKFVESVQASASKISKVLGDAGAQVQSTTCTAVTATSKELQNPVVLAQALVGAGGIFGGYLLYTERHRIDTDNKVVLGLHAAIITGFILVDGYLFNQYYSKYDKK</sequence>
<dbReference type="PANTHER" id="PTHR38402:SF1">
    <property type="entry name" value="MITOCHONDRIAL OUTER MEMBRANE PROTEIN OM14"/>
    <property type="match status" value="1"/>
</dbReference>
<organism evidence="4 5">
    <name type="scientific">Scheffersomyces stipitis (strain ATCC 58785 / CBS 6054 / NBRC 10063 / NRRL Y-11545)</name>
    <name type="common">Yeast</name>
    <name type="synonym">Pichia stipitis</name>
    <dbReference type="NCBI Taxonomy" id="322104"/>
    <lineage>
        <taxon>Eukaryota</taxon>
        <taxon>Fungi</taxon>
        <taxon>Dikarya</taxon>
        <taxon>Ascomycota</taxon>
        <taxon>Saccharomycotina</taxon>
        <taxon>Pichiomycetes</taxon>
        <taxon>Debaryomycetaceae</taxon>
        <taxon>Scheffersomyces</taxon>
    </lineage>
</organism>
<protein>
    <recommendedName>
        <fullName evidence="3">Mitochondrial outer membrane protein OM14 C-terminal domain-containing protein</fullName>
    </recommendedName>
</protein>
<evidence type="ECO:0000313" key="4">
    <source>
        <dbReference type="EMBL" id="EAZ63758.2"/>
    </source>
</evidence>
<feature type="transmembrane region" description="Helical" evidence="2">
    <location>
        <begin position="112"/>
        <end position="131"/>
    </location>
</feature>
<comment type="caution">
    <text evidence="4">The sequence shown here is derived from an EMBL/GenBank/DDBJ whole genome shotgun (WGS) entry which is preliminary data.</text>
</comment>
<dbReference type="EMBL" id="AAVQ01000001">
    <property type="protein sequence ID" value="EAZ63758.2"/>
    <property type="molecule type" value="Genomic_DNA"/>
</dbReference>
<evidence type="ECO:0000256" key="2">
    <source>
        <dbReference type="SAM" id="Phobius"/>
    </source>
</evidence>
<evidence type="ECO:0000259" key="3">
    <source>
        <dbReference type="Pfam" id="PF17304"/>
    </source>
</evidence>
<keyword evidence="2" id="KW-0472">Membrane</keyword>
<dbReference type="InterPro" id="IPR039453">
    <property type="entry name" value="OM14_C"/>
</dbReference>
<dbReference type="RefSeq" id="XP_001387781.2">
    <property type="nucleotide sequence ID" value="XM_001387744.1"/>
</dbReference>
<dbReference type="eggNOG" id="ENOG502S89U">
    <property type="taxonomic scope" value="Eukaryota"/>
</dbReference>
<keyword evidence="5" id="KW-1185">Reference proteome</keyword>
<gene>
    <name evidence="4" type="ORF">PICST_75104</name>
</gene>
<name>A3GFH4_PICST</name>
<feature type="transmembrane region" description="Helical" evidence="2">
    <location>
        <begin position="143"/>
        <end position="163"/>
    </location>
</feature>
<reference evidence="4 5" key="1">
    <citation type="journal article" date="2007" name="Nat. Biotechnol.">
        <title>Genome sequence of the lignocellulose-bioconverting and xylose-fermenting yeast Pichia stipitis.</title>
        <authorList>
            <person name="Jeffries T.W."/>
            <person name="Grigoriev I.V."/>
            <person name="Grimwood J."/>
            <person name="Laplaza J.M."/>
            <person name="Aerts A."/>
            <person name="Salamov A."/>
            <person name="Schmutz J."/>
            <person name="Lindquist E."/>
            <person name="Dehal P."/>
            <person name="Shapiro H."/>
            <person name="Jin Y.S."/>
            <person name="Passoth V."/>
            <person name="Richardson P.M."/>
        </authorList>
    </citation>
    <scope>NUCLEOTIDE SEQUENCE [LARGE SCALE GENOMIC DNA]</scope>
    <source>
        <strain evidence="5">ATCC 58785 / CBS 6054 / NBRC 10063 / NRRL Y-11545</strain>
    </source>
</reference>
<accession>A3GFH4</accession>
<dbReference type="HOGENOM" id="CLU_127202_0_0_1"/>
<feature type="region of interest" description="Disordered" evidence="1">
    <location>
        <begin position="1"/>
        <end position="27"/>
    </location>
</feature>
<dbReference type="GO" id="GO:0006626">
    <property type="term" value="P:protein targeting to mitochondrion"/>
    <property type="evidence" value="ECO:0007669"/>
    <property type="project" value="TreeGrafter"/>
</dbReference>
<dbReference type="OMA" id="YTERHRI"/>
<keyword evidence="2" id="KW-0812">Transmembrane</keyword>
<keyword evidence="2" id="KW-1133">Transmembrane helix</keyword>
<dbReference type="STRING" id="322104.A3GFH4"/>
<evidence type="ECO:0000256" key="1">
    <source>
        <dbReference type="SAM" id="MobiDB-lite"/>
    </source>
</evidence>
<dbReference type="InterPro" id="IPR039454">
    <property type="entry name" value="OM14"/>
</dbReference>
<dbReference type="PANTHER" id="PTHR38402">
    <property type="entry name" value="MITOCHONDRIAL OUTER MEMBRANE PROTEIN OM14"/>
    <property type="match status" value="1"/>
</dbReference>
<dbReference type="GeneID" id="4851023"/>
<dbReference type="GO" id="GO:0005741">
    <property type="term" value="C:mitochondrial outer membrane"/>
    <property type="evidence" value="ECO:0007669"/>
    <property type="project" value="InterPro"/>
</dbReference>
<evidence type="ECO:0000313" key="5">
    <source>
        <dbReference type="Proteomes" id="UP000002258"/>
    </source>
</evidence>
<proteinExistence type="predicted"/>
<dbReference type="KEGG" id="pic:PICST_75104"/>
<dbReference type="Pfam" id="PF17304">
    <property type="entry name" value="OM14_C"/>
    <property type="match status" value="1"/>
</dbReference>
<dbReference type="InParanoid" id="A3GFH4"/>
<dbReference type="OrthoDB" id="3980970at2759"/>
<dbReference type="Proteomes" id="UP000002258">
    <property type="component" value="Chromosome 1"/>
</dbReference>